<name>A0A923JP39_9PSED</name>
<reference evidence="1" key="2">
    <citation type="submission" date="2020-07" db="EMBL/GenBank/DDBJ databases">
        <authorList>
            <person name="Lood C."/>
            <person name="Girard L."/>
        </authorList>
    </citation>
    <scope>NUCLEOTIDE SEQUENCE</scope>
    <source>
        <strain evidence="1">SWRI102</strain>
    </source>
</reference>
<reference evidence="2" key="3">
    <citation type="submission" date="2021-06" db="EMBL/GenBank/DDBJ databases">
        <title>Updating the genus Pseudomonas: Description of 43 new species and partition of the Pseudomonas putida group.</title>
        <authorList>
            <person name="Girard L."/>
            <person name="Lood C."/>
            <person name="Vandamme P."/>
            <person name="Rokni-Zadeh H."/>
            <person name="Van Noort V."/>
            <person name="Hofte M."/>
            <person name="Lavigne R."/>
            <person name="De Mot R."/>
        </authorList>
    </citation>
    <scope>NUCLEOTIDE SEQUENCE</scope>
    <source>
        <strain evidence="2">SWRI102</strain>
    </source>
</reference>
<keyword evidence="3" id="KW-1185">Reference proteome</keyword>
<comment type="caution">
    <text evidence="1">The sequence shown here is derived from an EMBL/GenBank/DDBJ whole genome shotgun (WGS) entry which is preliminary data.</text>
</comment>
<gene>
    <name evidence="2" type="ORF">HU742_013245</name>
    <name evidence="1" type="ORF">HU742_05500</name>
</gene>
<dbReference type="EMBL" id="JABWQX010000001">
    <property type="protein sequence ID" value="MBC3394653.1"/>
    <property type="molecule type" value="Genomic_DNA"/>
</dbReference>
<dbReference type="Pfam" id="PF07865">
    <property type="entry name" value="DUF1652"/>
    <property type="match status" value="1"/>
</dbReference>
<evidence type="ECO:0000313" key="1">
    <source>
        <dbReference type="EMBL" id="MBC3394653.1"/>
    </source>
</evidence>
<reference evidence="1 3" key="1">
    <citation type="journal article" date="2020" name="Microorganisms">
        <title>Reliable Identification of Environmental Pseudomonas Isolates Using the rpoD Gene.</title>
        <authorList>
            <consortium name="The Broad Institute Genome Sequencing Platform"/>
            <person name="Girard L."/>
            <person name="Lood C."/>
            <person name="Rokni-Zadeh H."/>
            <person name="van Noort V."/>
            <person name="Lavigne R."/>
            <person name="De Mot R."/>
        </authorList>
    </citation>
    <scope>NUCLEOTIDE SEQUENCE</scope>
    <source>
        <strain evidence="1 3">SWRI102</strain>
    </source>
</reference>
<accession>A0A923JP39</accession>
<proteinExistence type="predicted"/>
<evidence type="ECO:0000313" key="3">
    <source>
        <dbReference type="Proteomes" id="UP000659438"/>
    </source>
</evidence>
<dbReference type="EMBL" id="JABWQX020000001">
    <property type="protein sequence ID" value="MBV4552108.1"/>
    <property type="molecule type" value="Genomic_DNA"/>
</dbReference>
<organism evidence="1">
    <name type="scientific">Pseudomonas marvdashtae</name>
    <dbReference type="NCBI Taxonomy" id="2745500"/>
    <lineage>
        <taxon>Bacteria</taxon>
        <taxon>Pseudomonadati</taxon>
        <taxon>Pseudomonadota</taxon>
        <taxon>Gammaproteobacteria</taxon>
        <taxon>Pseudomonadales</taxon>
        <taxon>Pseudomonadaceae</taxon>
        <taxon>Pseudomonas</taxon>
    </lineage>
</organism>
<sequence length="97" mass="10959">MFLSALEMRNIIESSLLPKRSQCTLSQDLSMTVKIYDDHETDRVALVKTDIDATKLTGCRAINDLIAELRTELDHGRASANHASGNYFHQQHRMSGR</sequence>
<evidence type="ECO:0000313" key="2">
    <source>
        <dbReference type="EMBL" id="MBV4552108.1"/>
    </source>
</evidence>
<dbReference type="Proteomes" id="UP000659438">
    <property type="component" value="Unassembled WGS sequence"/>
</dbReference>
<protein>
    <submittedName>
        <fullName evidence="1">DUF1652 domain-containing protein</fullName>
    </submittedName>
</protein>
<dbReference type="RefSeq" id="WP_186632707.1">
    <property type="nucleotide sequence ID" value="NZ_JABWQX020000001.1"/>
</dbReference>
<dbReference type="InterPro" id="IPR012448">
    <property type="entry name" value="DUF1652"/>
</dbReference>
<dbReference type="AlphaFoldDB" id="A0A923JP39"/>